<dbReference type="InterPro" id="IPR022742">
    <property type="entry name" value="Hydrolase_4"/>
</dbReference>
<dbReference type="RefSeq" id="WP_067987996.1">
    <property type="nucleotide sequence ID" value="NZ_CAXBCE010000031.1"/>
</dbReference>
<reference evidence="2 3" key="1">
    <citation type="submission" date="2024-03" db="EMBL/GenBank/DDBJ databases">
        <title>Community enrichment and isolation of bacterial strains for fucoidan degradation.</title>
        <authorList>
            <person name="Sichert A."/>
        </authorList>
    </citation>
    <scope>NUCLEOTIDE SEQUENCE [LARGE SCALE GENOMIC DNA]</scope>
    <source>
        <strain evidence="2 3">AS76</strain>
    </source>
</reference>
<dbReference type="Pfam" id="PF12146">
    <property type="entry name" value="Hydrolase_4"/>
    <property type="match status" value="1"/>
</dbReference>
<evidence type="ECO:0000313" key="2">
    <source>
        <dbReference type="EMBL" id="MEM5537869.1"/>
    </source>
</evidence>
<proteinExistence type="predicted"/>
<dbReference type="PRINTS" id="PR00111">
    <property type="entry name" value="ABHYDROLASE"/>
</dbReference>
<keyword evidence="2" id="KW-0378">Hydrolase</keyword>
<name>A0ABU9TVY2_9GAMM</name>
<dbReference type="GO" id="GO:0016787">
    <property type="term" value="F:hydrolase activity"/>
    <property type="evidence" value="ECO:0007669"/>
    <property type="project" value="UniProtKB-KW"/>
</dbReference>
<dbReference type="SUPFAM" id="SSF53474">
    <property type="entry name" value="alpha/beta-Hydrolases"/>
    <property type="match status" value="1"/>
</dbReference>
<dbReference type="Gene3D" id="3.40.50.1820">
    <property type="entry name" value="alpha/beta hydrolase"/>
    <property type="match status" value="1"/>
</dbReference>
<evidence type="ECO:0000313" key="3">
    <source>
        <dbReference type="Proteomes" id="UP001449225"/>
    </source>
</evidence>
<comment type="caution">
    <text evidence="2">The sequence shown here is derived from an EMBL/GenBank/DDBJ whole genome shotgun (WGS) entry which is preliminary data.</text>
</comment>
<dbReference type="EMBL" id="JBBMRA010000021">
    <property type="protein sequence ID" value="MEM5537869.1"/>
    <property type="molecule type" value="Genomic_DNA"/>
</dbReference>
<organism evidence="2 3">
    <name type="scientific">Neptuniibacter pectenicola</name>
    <dbReference type="NCBI Taxonomy" id="1806669"/>
    <lineage>
        <taxon>Bacteria</taxon>
        <taxon>Pseudomonadati</taxon>
        <taxon>Pseudomonadota</taxon>
        <taxon>Gammaproteobacteria</taxon>
        <taxon>Oceanospirillales</taxon>
        <taxon>Oceanospirillaceae</taxon>
        <taxon>Neptuniibacter</taxon>
    </lineage>
</organism>
<protein>
    <submittedName>
        <fullName evidence="2">Alpha/beta hydrolase</fullName>
    </submittedName>
</protein>
<sequence>MTVQIRPPVLSQESSAFRANLREKLNVESYLKERTAFCVGEKAVHCELYEYGPEAPTILFLPGIGTYCELYAELLAELSKKGFNVVGIDPLGHGYSAGTRGDYTVEQMCEAVSDVLDVLEQRFDGPFGIYGYSIGALLAMAAAEKDDRLSAVLCGTLLVPDVAPDMGYRMGWNWTWASSLMMPGYKVPLKTFVDFEQLLKGHPVAQEINQDPLIVFDYPLRTLSSLFNYRCDIVNREFDFSAAILHGDQDEVLPLSYSRRVMSYCDQPLELLVMDNEGHMVPLMKPKIVVEMAAQWFTRQFMKEMAEAVL</sequence>
<feature type="domain" description="Serine aminopeptidase S33" evidence="1">
    <location>
        <begin position="57"/>
        <end position="271"/>
    </location>
</feature>
<dbReference type="InterPro" id="IPR000073">
    <property type="entry name" value="AB_hydrolase_1"/>
</dbReference>
<gene>
    <name evidence="2" type="ORF">WNY58_15895</name>
</gene>
<evidence type="ECO:0000259" key="1">
    <source>
        <dbReference type="Pfam" id="PF12146"/>
    </source>
</evidence>
<keyword evidence="3" id="KW-1185">Reference proteome</keyword>
<dbReference type="Proteomes" id="UP001449225">
    <property type="component" value="Unassembled WGS sequence"/>
</dbReference>
<accession>A0ABU9TVY2</accession>
<dbReference type="PANTHER" id="PTHR11614">
    <property type="entry name" value="PHOSPHOLIPASE-RELATED"/>
    <property type="match status" value="1"/>
</dbReference>
<dbReference type="InterPro" id="IPR029058">
    <property type="entry name" value="AB_hydrolase_fold"/>
</dbReference>
<dbReference type="InterPro" id="IPR051044">
    <property type="entry name" value="MAG_DAG_Lipase"/>
</dbReference>